<evidence type="ECO:0000259" key="9">
    <source>
        <dbReference type="SMART" id="SM00813"/>
    </source>
</evidence>
<dbReference type="InterPro" id="IPR055235">
    <property type="entry name" value="ASD1_cat"/>
</dbReference>
<evidence type="ECO:0000256" key="8">
    <source>
        <dbReference type="ARBA" id="ARBA00023295"/>
    </source>
</evidence>
<keyword evidence="7" id="KW-0119">Carbohydrate metabolism</keyword>
<evidence type="ECO:0000256" key="1">
    <source>
        <dbReference type="ARBA" id="ARBA00001462"/>
    </source>
</evidence>
<dbReference type="SUPFAM" id="SSF51011">
    <property type="entry name" value="Glycosyl hydrolase domain"/>
    <property type="match status" value="1"/>
</dbReference>
<dbReference type="Gene3D" id="3.20.20.80">
    <property type="entry name" value="Glycosidases"/>
    <property type="match status" value="1"/>
</dbReference>
<evidence type="ECO:0000256" key="6">
    <source>
        <dbReference type="ARBA" id="ARBA00022801"/>
    </source>
</evidence>
<dbReference type="Pfam" id="PF22848">
    <property type="entry name" value="ASD1_dom"/>
    <property type="match status" value="1"/>
</dbReference>
<evidence type="ECO:0000256" key="5">
    <source>
        <dbReference type="ARBA" id="ARBA00012670"/>
    </source>
</evidence>
<comment type="similarity">
    <text evidence="3">Belongs to the glycosyl hydrolase 51 family.</text>
</comment>
<dbReference type="SUPFAM" id="SSF51445">
    <property type="entry name" value="(Trans)glycosidases"/>
    <property type="match status" value="1"/>
</dbReference>
<dbReference type="GO" id="GO:0046556">
    <property type="term" value="F:alpha-L-arabinofuranosidase activity"/>
    <property type="evidence" value="ECO:0007669"/>
    <property type="project" value="UniProtKB-EC"/>
</dbReference>
<evidence type="ECO:0000256" key="2">
    <source>
        <dbReference type="ARBA" id="ARBA00004881"/>
    </source>
</evidence>
<name>A0A4P6LZR5_9FIRM</name>
<evidence type="ECO:0000313" key="10">
    <source>
        <dbReference type="EMBL" id="QBE97696.1"/>
    </source>
</evidence>
<dbReference type="Gene3D" id="2.60.40.1180">
    <property type="entry name" value="Golgi alpha-mannosidase II"/>
    <property type="match status" value="1"/>
</dbReference>
<dbReference type="GO" id="GO:0046373">
    <property type="term" value="P:L-arabinose metabolic process"/>
    <property type="evidence" value="ECO:0007669"/>
    <property type="project" value="InterPro"/>
</dbReference>
<evidence type="ECO:0000256" key="4">
    <source>
        <dbReference type="ARBA" id="ARBA00011165"/>
    </source>
</evidence>
<dbReference type="InterPro" id="IPR010720">
    <property type="entry name" value="Alpha-L-AF_C"/>
</dbReference>
<comment type="catalytic activity">
    <reaction evidence="1">
        <text>Hydrolysis of terminal non-reducing alpha-L-arabinofuranoside residues in alpha-L-arabinosides.</text>
        <dbReference type="EC" id="3.2.1.55"/>
    </reaction>
</comment>
<keyword evidence="8 10" id="KW-0326">Glycosidase</keyword>
<dbReference type="InterPro" id="IPR013780">
    <property type="entry name" value="Glyco_hydro_b"/>
</dbReference>
<evidence type="ECO:0000256" key="3">
    <source>
        <dbReference type="ARBA" id="ARBA00007186"/>
    </source>
</evidence>
<dbReference type="PANTHER" id="PTHR43576:SF2">
    <property type="entry name" value="INTRACELLULAR EXO-ALPHA-L-ARABINOFURANOSIDASE 2"/>
    <property type="match status" value="1"/>
</dbReference>
<dbReference type="SMART" id="SM00813">
    <property type="entry name" value="Alpha-L-AF_C"/>
    <property type="match status" value="1"/>
</dbReference>
<accession>A0A4P6LZR5</accession>
<dbReference type="Pfam" id="PF06964">
    <property type="entry name" value="Alpha-L-AF_C"/>
    <property type="match status" value="1"/>
</dbReference>
<dbReference type="GO" id="GO:0000272">
    <property type="term" value="P:polysaccharide catabolic process"/>
    <property type="evidence" value="ECO:0007669"/>
    <property type="project" value="TreeGrafter"/>
</dbReference>
<gene>
    <name evidence="10" type="primary">abf2_3</name>
    <name evidence="10" type="ORF">PMF13cell1_03259</name>
</gene>
<reference evidence="10 11" key="1">
    <citation type="submission" date="2019-01" db="EMBL/GenBank/DDBJ databases">
        <title>PMF-metabolizing Aryl O-demethylase.</title>
        <authorList>
            <person name="Kim M."/>
        </authorList>
    </citation>
    <scope>NUCLEOTIDE SEQUENCE [LARGE SCALE GENOMIC DNA]</scope>
    <source>
        <strain evidence="10 11">PMF1</strain>
    </source>
</reference>
<evidence type="ECO:0000313" key="11">
    <source>
        <dbReference type="Proteomes" id="UP000289794"/>
    </source>
</evidence>
<comment type="pathway">
    <text evidence="2">Glycan metabolism.</text>
</comment>
<proteinExistence type="inferred from homology"/>
<dbReference type="InterPro" id="IPR017853">
    <property type="entry name" value="GH"/>
</dbReference>
<keyword evidence="6 10" id="KW-0378">Hydrolase</keyword>
<dbReference type="Proteomes" id="UP000289794">
    <property type="component" value="Chromosome"/>
</dbReference>
<dbReference type="AlphaFoldDB" id="A0A4P6LZR5"/>
<protein>
    <recommendedName>
        <fullName evidence="5">non-reducing end alpha-L-arabinofuranosidase</fullName>
        <ecNumber evidence="5">3.2.1.55</ecNumber>
    </recommendedName>
</protein>
<evidence type="ECO:0000256" key="7">
    <source>
        <dbReference type="ARBA" id="ARBA00023277"/>
    </source>
</evidence>
<organism evidence="10 11">
    <name type="scientific">Blautia producta</name>
    <dbReference type="NCBI Taxonomy" id="33035"/>
    <lineage>
        <taxon>Bacteria</taxon>
        <taxon>Bacillati</taxon>
        <taxon>Bacillota</taxon>
        <taxon>Clostridia</taxon>
        <taxon>Lachnospirales</taxon>
        <taxon>Lachnospiraceae</taxon>
        <taxon>Blautia</taxon>
    </lineage>
</organism>
<comment type="subunit">
    <text evidence="4">Homohexamer; trimer of dimers.</text>
</comment>
<feature type="domain" description="Alpha-L-arabinofuranosidase C-terminal" evidence="9">
    <location>
        <begin position="296"/>
        <end position="485"/>
    </location>
</feature>
<sequence length="491" mass="56258">MSRLVVNTYHQKNHINKNIYGHFAEHLGRCIYDGIYVGENSGIPNEKGMRSDVVAALREIQVPVLRWPGGNFADEYHWMDGIGPKDERSRTINTHWGGDVEDNSFGTHEFFELCRQIGCEPYINVNVGSGKVEEMQKWIEYMTFGGDSSLTRLRKENGQKNPWKLKYVGIGNENWLCGGNMTAGYYADVYKQFQTYVRSYGEEPVYKIACGPLDDDYEWTDILMKKAGNDLEAISLHYYTYPGVNIEGKKGESIKFGENEWYHTISQSLKMEELIRVHTGVMRRYDPEGRVDFIIDEWGNWYDPEPGTNPGFLFQQNTVRDAVTSAANLNIFNQYSDRISMTNIAQAVNVLQSVLLTDKDKLIKTPTYYVYDMFKFHQNSVLLDSYLETEEIGPETDRIVNMNHSVSMGDDGRINITIVNFSAETSYDIESEILGSQADTAEAFILHGEMNAHNTAQAPDYVKKVGFYDYKMTERGIDFRIPPRSVLLIRL</sequence>
<dbReference type="RefSeq" id="WP_130181371.1">
    <property type="nucleotide sequence ID" value="NZ_CP035945.1"/>
</dbReference>
<dbReference type="PANTHER" id="PTHR43576">
    <property type="entry name" value="ALPHA-L-ARABINOFURANOSIDASE C-RELATED"/>
    <property type="match status" value="1"/>
</dbReference>
<dbReference type="EMBL" id="CP035945">
    <property type="protein sequence ID" value="QBE97696.1"/>
    <property type="molecule type" value="Genomic_DNA"/>
</dbReference>
<dbReference type="EC" id="3.2.1.55" evidence="5"/>
<dbReference type="KEGG" id="bpro:PMF13cell1_03259"/>